<evidence type="ECO:0000256" key="5">
    <source>
        <dbReference type="ARBA" id="ARBA00023136"/>
    </source>
</evidence>
<comment type="subcellular location">
    <subcellularLocation>
        <location evidence="1">Membrane</location>
        <topology evidence="1">Single-pass membrane protein</topology>
    </subcellularLocation>
</comment>
<dbReference type="NCBIfam" id="TIGR02532">
    <property type="entry name" value="IV_pilin_GFxxxE"/>
    <property type="match status" value="1"/>
</dbReference>
<dbReference type="RefSeq" id="WP_146868190.1">
    <property type="nucleotide sequence ID" value="NZ_BKBC01000013.1"/>
</dbReference>
<gene>
    <name evidence="7" type="ORF">CBU02nite_13650</name>
</gene>
<reference evidence="7 8" key="1">
    <citation type="submission" date="2019-07" db="EMBL/GenBank/DDBJ databases">
        <title>Whole genome shotgun sequence of Clostridium butyricum NBRC 3858.</title>
        <authorList>
            <person name="Hosoyama A."/>
            <person name="Uohara A."/>
            <person name="Ohji S."/>
            <person name="Ichikawa N."/>
        </authorList>
    </citation>
    <scope>NUCLEOTIDE SEQUENCE [LARGE SCALE GENOMIC DNA]</scope>
    <source>
        <strain evidence="7 8">NBRC 3858</strain>
    </source>
</reference>
<comment type="caution">
    <text evidence="7">The sequence shown here is derived from an EMBL/GenBank/DDBJ whole genome shotgun (WGS) entry which is preliminary data.</text>
</comment>
<dbReference type="PANTHER" id="PTHR30093">
    <property type="entry name" value="GENERAL SECRETION PATHWAY PROTEIN G"/>
    <property type="match status" value="1"/>
</dbReference>
<keyword evidence="3 6" id="KW-0812">Transmembrane</keyword>
<dbReference type="InterPro" id="IPR012902">
    <property type="entry name" value="N_methyl_site"/>
</dbReference>
<proteinExistence type="predicted"/>
<keyword evidence="4 6" id="KW-1133">Transmembrane helix</keyword>
<sequence length="144" mass="15465">MNQLVLKKKNELMKKKKGFTLVELIIVIAIIAVLAAVAIPKFGAVKKDSNVAADKANAKIIATAVASAIADGEENVYDDDGDVDTTKITKYIDGGNLPKVKSVDNKSWTVNYDDAENGKGVTVQVDGEYMYPADKAKDTEADND</sequence>
<dbReference type="PROSITE" id="PS00409">
    <property type="entry name" value="PROKAR_NTER_METHYL"/>
    <property type="match status" value="1"/>
</dbReference>
<evidence type="ECO:0000256" key="4">
    <source>
        <dbReference type="ARBA" id="ARBA00022989"/>
    </source>
</evidence>
<evidence type="ECO:0000256" key="6">
    <source>
        <dbReference type="SAM" id="Phobius"/>
    </source>
</evidence>
<protein>
    <submittedName>
        <fullName evidence="7">Type IV pilin</fullName>
    </submittedName>
</protein>
<evidence type="ECO:0000256" key="2">
    <source>
        <dbReference type="ARBA" id="ARBA00022481"/>
    </source>
</evidence>
<evidence type="ECO:0000313" key="8">
    <source>
        <dbReference type="Proteomes" id="UP000321089"/>
    </source>
</evidence>
<dbReference type="GO" id="GO:0016020">
    <property type="term" value="C:membrane"/>
    <property type="evidence" value="ECO:0007669"/>
    <property type="project" value="UniProtKB-SubCell"/>
</dbReference>
<name>A0A512TKU5_CLOBU</name>
<dbReference type="EMBL" id="BKBC01000013">
    <property type="protein sequence ID" value="GEQ20859.1"/>
    <property type="molecule type" value="Genomic_DNA"/>
</dbReference>
<evidence type="ECO:0000313" key="7">
    <source>
        <dbReference type="EMBL" id="GEQ20859.1"/>
    </source>
</evidence>
<dbReference type="AlphaFoldDB" id="A0A512TKU5"/>
<keyword evidence="5 6" id="KW-0472">Membrane</keyword>
<dbReference type="Proteomes" id="UP000321089">
    <property type="component" value="Unassembled WGS sequence"/>
</dbReference>
<evidence type="ECO:0000256" key="1">
    <source>
        <dbReference type="ARBA" id="ARBA00004167"/>
    </source>
</evidence>
<feature type="transmembrane region" description="Helical" evidence="6">
    <location>
        <begin position="21"/>
        <end position="39"/>
    </location>
</feature>
<organism evidence="7 8">
    <name type="scientific">Clostridium butyricum</name>
    <dbReference type="NCBI Taxonomy" id="1492"/>
    <lineage>
        <taxon>Bacteria</taxon>
        <taxon>Bacillati</taxon>
        <taxon>Bacillota</taxon>
        <taxon>Clostridia</taxon>
        <taxon>Eubacteriales</taxon>
        <taxon>Clostridiaceae</taxon>
        <taxon>Clostridium</taxon>
    </lineage>
</organism>
<keyword evidence="2" id="KW-0488">Methylation</keyword>
<accession>A0A512TKU5</accession>
<dbReference type="Pfam" id="PF07963">
    <property type="entry name" value="N_methyl"/>
    <property type="match status" value="1"/>
</dbReference>
<dbReference type="SUPFAM" id="SSF54523">
    <property type="entry name" value="Pili subunits"/>
    <property type="match status" value="1"/>
</dbReference>
<dbReference type="InterPro" id="IPR045584">
    <property type="entry name" value="Pilin-like"/>
</dbReference>
<evidence type="ECO:0000256" key="3">
    <source>
        <dbReference type="ARBA" id="ARBA00022692"/>
    </source>
</evidence>
<dbReference type="PANTHER" id="PTHR30093:SF44">
    <property type="entry name" value="TYPE II SECRETION SYSTEM CORE PROTEIN G"/>
    <property type="match status" value="1"/>
</dbReference>
<dbReference type="Gene3D" id="3.30.700.10">
    <property type="entry name" value="Glycoprotein, Type 4 Pilin"/>
    <property type="match status" value="1"/>
</dbReference>